<dbReference type="EMBL" id="KI295352">
    <property type="protein sequence ID" value="ESA02925.1"/>
    <property type="molecule type" value="Genomic_DNA"/>
</dbReference>
<reference evidence="1" key="1">
    <citation type="submission" date="2013-07" db="EMBL/GenBank/DDBJ databases">
        <title>The genome of an arbuscular mycorrhizal fungus provides insights into the evolution of the oldest plant symbiosis.</title>
        <authorList>
            <consortium name="DOE Joint Genome Institute"/>
            <person name="Tisserant E."/>
            <person name="Malbreil M."/>
            <person name="Kuo A."/>
            <person name="Kohler A."/>
            <person name="Symeonidi A."/>
            <person name="Balestrini R."/>
            <person name="Charron P."/>
            <person name="Duensing N."/>
            <person name="Frei-dit-Frey N."/>
            <person name="Gianinazzi-Pearson V."/>
            <person name="Gilbert B."/>
            <person name="Handa Y."/>
            <person name="Hijri M."/>
            <person name="Kaul R."/>
            <person name="Kawaguchi M."/>
            <person name="Krajinski F."/>
            <person name="Lammers P."/>
            <person name="Lapierre D."/>
            <person name="Masclaux F.G."/>
            <person name="Murat C."/>
            <person name="Morin E."/>
            <person name="Ndikumana S."/>
            <person name="Pagni M."/>
            <person name="Petitpierre D."/>
            <person name="Requena N."/>
            <person name="Rosikiewicz P."/>
            <person name="Riley R."/>
            <person name="Saito K."/>
            <person name="San Clemente H."/>
            <person name="Shapiro H."/>
            <person name="van Tuinen D."/>
            <person name="Becard G."/>
            <person name="Bonfante P."/>
            <person name="Paszkowski U."/>
            <person name="Shachar-Hill Y."/>
            <person name="Young J.P."/>
            <person name="Sanders I.R."/>
            <person name="Henrissat B."/>
            <person name="Rensing S.A."/>
            <person name="Grigoriev I.V."/>
            <person name="Corradi N."/>
            <person name="Roux C."/>
            <person name="Martin F."/>
        </authorList>
    </citation>
    <scope>NUCLEOTIDE SEQUENCE</scope>
    <source>
        <strain evidence="1">DAOM 197198</strain>
    </source>
</reference>
<accession>U9T445</accession>
<proteinExistence type="predicted"/>
<dbReference type="HOGENOM" id="CLU_2741348_0_0_1"/>
<name>U9T445_RHIID</name>
<gene>
    <name evidence="1" type="ORF">GLOINDRAFT_6037</name>
</gene>
<sequence length="71" mass="7904">MKLIYDATPESHFGAISLYRVSFQSFGSVTEIATPPSMYLLNLINRAISVNKSLVSQLLDENVSHSGRFLQ</sequence>
<protein>
    <submittedName>
        <fullName evidence="1">Uncharacterized protein</fullName>
    </submittedName>
</protein>
<organism evidence="1">
    <name type="scientific">Rhizophagus irregularis (strain DAOM 181602 / DAOM 197198 / MUCL 43194)</name>
    <name type="common">Arbuscular mycorrhizal fungus</name>
    <name type="synonym">Glomus intraradices</name>
    <dbReference type="NCBI Taxonomy" id="747089"/>
    <lineage>
        <taxon>Eukaryota</taxon>
        <taxon>Fungi</taxon>
        <taxon>Fungi incertae sedis</taxon>
        <taxon>Mucoromycota</taxon>
        <taxon>Glomeromycotina</taxon>
        <taxon>Glomeromycetes</taxon>
        <taxon>Glomerales</taxon>
        <taxon>Glomeraceae</taxon>
        <taxon>Rhizophagus</taxon>
    </lineage>
</organism>
<dbReference type="AlphaFoldDB" id="U9T445"/>
<evidence type="ECO:0000313" key="1">
    <source>
        <dbReference type="EMBL" id="ESA02925.1"/>
    </source>
</evidence>